<gene>
    <name evidence="2" type="ORF">AVDCRST_MAG80-967</name>
</gene>
<feature type="non-terminal residue" evidence="2">
    <location>
        <position position="1"/>
    </location>
</feature>
<accession>A0A6J4QCX2</accession>
<dbReference type="EMBL" id="CADCVC010000081">
    <property type="protein sequence ID" value="CAA9436716.1"/>
    <property type="molecule type" value="Genomic_DNA"/>
</dbReference>
<reference evidence="2" key="1">
    <citation type="submission" date="2020-02" db="EMBL/GenBank/DDBJ databases">
        <authorList>
            <person name="Meier V. D."/>
        </authorList>
    </citation>
    <scope>NUCLEOTIDE SEQUENCE</scope>
    <source>
        <strain evidence="2">AVDCRST_MAG80</strain>
    </source>
</reference>
<feature type="non-terminal residue" evidence="2">
    <location>
        <position position="152"/>
    </location>
</feature>
<organism evidence="2">
    <name type="scientific">uncultured Rubrobacteraceae bacterium</name>
    <dbReference type="NCBI Taxonomy" id="349277"/>
    <lineage>
        <taxon>Bacteria</taxon>
        <taxon>Bacillati</taxon>
        <taxon>Actinomycetota</taxon>
        <taxon>Rubrobacteria</taxon>
        <taxon>Rubrobacterales</taxon>
        <taxon>Rubrobacteraceae</taxon>
        <taxon>environmental samples</taxon>
    </lineage>
</organism>
<proteinExistence type="predicted"/>
<name>A0A6J4QCX2_9ACTN</name>
<dbReference type="AlphaFoldDB" id="A0A6J4QCX2"/>
<feature type="compositionally biased region" description="Basic residues" evidence="1">
    <location>
        <begin position="1"/>
        <end position="10"/>
    </location>
</feature>
<sequence>EQRRFRRKARSGPGPRLPRRAGRRDYEPRLGAGQDARGPAPDRPGRHDLRPAVRGADARPSTRKPRRERIPALPHGPDERRDLGIYRTRRNRRSIGGDLPGRRRYQRLRAGAERGHRRVRRRAGKITQRTPQDRRREPRGTRQVGRPLEQRL</sequence>
<evidence type="ECO:0000313" key="2">
    <source>
        <dbReference type="EMBL" id="CAA9436716.1"/>
    </source>
</evidence>
<evidence type="ECO:0000256" key="1">
    <source>
        <dbReference type="SAM" id="MobiDB-lite"/>
    </source>
</evidence>
<protein>
    <submittedName>
        <fullName evidence="2">Uncharacterized protein</fullName>
    </submittedName>
</protein>
<feature type="compositionally biased region" description="Basic and acidic residues" evidence="1">
    <location>
        <begin position="131"/>
        <end position="140"/>
    </location>
</feature>
<feature type="region of interest" description="Disordered" evidence="1">
    <location>
        <begin position="1"/>
        <end position="152"/>
    </location>
</feature>
<feature type="compositionally biased region" description="Basic residues" evidence="1">
    <location>
        <begin position="115"/>
        <end position="124"/>
    </location>
</feature>